<name>A0A093UUQ8_TALMA</name>
<evidence type="ECO:0000259" key="7">
    <source>
        <dbReference type="Pfam" id="PF20684"/>
    </source>
</evidence>
<keyword evidence="4 6" id="KW-0472">Membrane</keyword>
<comment type="similarity">
    <text evidence="5">Belongs to the SAT4 family.</text>
</comment>
<dbReference type="GO" id="GO:0016020">
    <property type="term" value="C:membrane"/>
    <property type="evidence" value="ECO:0007669"/>
    <property type="project" value="UniProtKB-SubCell"/>
</dbReference>
<evidence type="ECO:0000256" key="3">
    <source>
        <dbReference type="ARBA" id="ARBA00022989"/>
    </source>
</evidence>
<dbReference type="InterPro" id="IPR049326">
    <property type="entry name" value="Rhodopsin_dom_fungi"/>
</dbReference>
<feature type="transmembrane region" description="Helical" evidence="6">
    <location>
        <begin position="63"/>
        <end position="84"/>
    </location>
</feature>
<dbReference type="Pfam" id="PF20684">
    <property type="entry name" value="Fung_rhodopsin"/>
    <property type="match status" value="1"/>
</dbReference>
<dbReference type="EMBL" id="JPOX01000059">
    <property type="protein sequence ID" value="KFX41449.1"/>
    <property type="molecule type" value="Genomic_DNA"/>
</dbReference>
<dbReference type="AlphaFoldDB" id="A0A093UUQ8"/>
<dbReference type="InterPro" id="IPR052337">
    <property type="entry name" value="SAT4-like"/>
</dbReference>
<evidence type="ECO:0000256" key="5">
    <source>
        <dbReference type="ARBA" id="ARBA00038359"/>
    </source>
</evidence>
<feature type="transmembrane region" description="Helical" evidence="6">
    <location>
        <begin position="31"/>
        <end position="51"/>
    </location>
</feature>
<feature type="transmembrane region" description="Helical" evidence="6">
    <location>
        <begin position="142"/>
        <end position="168"/>
    </location>
</feature>
<keyword evidence="2 6" id="KW-0812">Transmembrane</keyword>
<feature type="transmembrane region" description="Helical" evidence="6">
    <location>
        <begin position="104"/>
        <end position="130"/>
    </location>
</feature>
<dbReference type="eggNOG" id="ENOG502SHJ3">
    <property type="taxonomic scope" value="Eukaryota"/>
</dbReference>
<dbReference type="PANTHER" id="PTHR33048">
    <property type="entry name" value="PTH11-LIKE INTEGRAL MEMBRANE PROTEIN (AFU_ORTHOLOGUE AFUA_5G11245)"/>
    <property type="match status" value="1"/>
</dbReference>
<evidence type="ECO:0000256" key="2">
    <source>
        <dbReference type="ARBA" id="ARBA00022692"/>
    </source>
</evidence>
<keyword evidence="3 6" id="KW-1133">Transmembrane helix</keyword>
<evidence type="ECO:0000256" key="1">
    <source>
        <dbReference type="ARBA" id="ARBA00004141"/>
    </source>
</evidence>
<dbReference type="PANTHER" id="PTHR33048:SF47">
    <property type="entry name" value="INTEGRAL MEMBRANE PROTEIN-RELATED"/>
    <property type="match status" value="1"/>
</dbReference>
<feature type="transmembrane region" description="Helical" evidence="6">
    <location>
        <begin position="188"/>
        <end position="215"/>
    </location>
</feature>
<evidence type="ECO:0000256" key="6">
    <source>
        <dbReference type="SAM" id="Phobius"/>
    </source>
</evidence>
<feature type="transmembrane region" description="Helical" evidence="6">
    <location>
        <begin position="227"/>
        <end position="249"/>
    </location>
</feature>
<feature type="transmembrane region" description="Helical" evidence="6">
    <location>
        <begin position="269"/>
        <end position="292"/>
    </location>
</feature>
<protein>
    <recommendedName>
        <fullName evidence="7">Rhodopsin domain-containing protein</fullName>
    </recommendedName>
</protein>
<proteinExistence type="inferred from homology"/>
<evidence type="ECO:0000256" key="4">
    <source>
        <dbReference type="ARBA" id="ARBA00023136"/>
    </source>
</evidence>
<feature type="domain" description="Rhodopsin" evidence="7">
    <location>
        <begin position="53"/>
        <end position="288"/>
    </location>
</feature>
<sequence length="407" mass="44496">MASSAVPIDLCAIPAGVSPNGVYNFVNPPSLFTALLVISVALGAISTIFVLGRLFVNRKKLKIADYMTFIGCITNITYTGLILARPDSYRHIWDTPVCDFNGQSLKILFVQTMFFGPVFFFTKAAILLLYSQLFAIETRFRIAIYISILVTLLLYLSEFPLAAVYAAPRPGHSWDSLLENLTTNAPRLALGGAVQSAISTALDIYIFILPLPILLKLQMMPRQRLQVLGIFSTALLGVGASVASLIIKIRLMSSADSSWLGAQATMCTIVETNIALIVGCMPAFAHFVSVYIRGSTFIKTLRSRLMSGTGRTRNVSAPSKDVITFGSNQPPRRNNYFELTDTMLLETRSPMVDGRLEMDHHAKSSSTQSGVENAQMRWVSVLGQGRAARTQISFEADTTAIPGNFVS</sequence>
<accession>A0A093UUQ8</accession>
<reference evidence="8" key="1">
    <citation type="journal article" date="2014" name="PLoS Genet.">
        <title>Signature Gene Expression Reveals Novel Clues to the Molecular Mechanisms of Dimorphic Transition in Penicillium marneffei.</title>
        <authorList>
            <person name="Yang E."/>
            <person name="Wang G."/>
            <person name="Cai J."/>
            <person name="Woo P.C."/>
            <person name="Lau S.K."/>
            <person name="Yuen K.-Y."/>
            <person name="Chow W.-N."/>
            <person name="Lin X."/>
        </authorList>
    </citation>
    <scope>NUCLEOTIDE SEQUENCE [LARGE SCALE GENOMIC DNA]</scope>
    <source>
        <strain evidence="8">PM1</strain>
    </source>
</reference>
<organism evidence="8">
    <name type="scientific">Talaromyces marneffei PM1</name>
    <dbReference type="NCBI Taxonomy" id="1077442"/>
    <lineage>
        <taxon>Eukaryota</taxon>
        <taxon>Fungi</taxon>
        <taxon>Dikarya</taxon>
        <taxon>Ascomycota</taxon>
        <taxon>Pezizomycotina</taxon>
        <taxon>Eurotiomycetes</taxon>
        <taxon>Eurotiomycetidae</taxon>
        <taxon>Eurotiales</taxon>
        <taxon>Trichocomaceae</taxon>
        <taxon>Talaromyces</taxon>
        <taxon>Talaromyces sect. Talaromyces</taxon>
    </lineage>
</organism>
<dbReference type="HOGENOM" id="CLU_028200_12_8_1"/>
<evidence type="ECO:0000313" key="8">
    <source>
        <dbReference type="EMBL" id="KFX41449.1"/>
    </source>
</evidence>
<comment type="caution">
    <text evidence="8">The sequence shown here is derived from an EMBL/GenBank/DDBJ whole genome shotgun (WGS) entry which is preliminary data.</text>
</comment>
<gene>
    <name evidence="8" type="ORF">GQ26_0590160</name>
</gene>
<comment type="subcellular location">
    <subcellularLocation>
        <location evidence="1">Membrane</location>
        <topology evidence="1">Multi-pass membrane protein</topology>
    </subcellularLocation>
</comment>